<proteinExistence type="inferred from homology"/>
<evidence type="ECO:0000256" key="5">
    <source>
        <dbReference type="PIRNR" id="PIRNR000241"/>
    </source>
</evidence>
<dbReference type="PANTHER" id="PTHR42874">
    <property type="entry name" value="URICASE"/>
    <property type="match status" value="1"/>
</dbReference>
<accession>A0ABS5KQ07</accession>
<evidence type="ECO:0000256" key="3">
    <source>
        <dbReference type="ARBA" id="ARBA00022631"/>
    </source>
</evidence>
<comment type="function">
    <text evidence="5 6">Catalyzes the oxidation of uric acid to 5-hydroxyisourate, which is further processed to form (S)-allantoin.</text>
</comment>
<dbReference type="PANTHER" id="PTHR42874:SF1">
    <property type="entry name" value="URICASE"/>
    <property type="match status" value="1"/>
</dbReference>
<dbReference type="SUPFAM" id="SSF55620">
    <property type="entry name" value="Tetrahydrobiopterin biosynthesis enzymes-like"/>
    <property type="match status" value="2"/>
</dbReference>
<dbReference type="RefSeq" id="WP_212009692.1">
    <property type="nucleotide sequence ID" value="NZ_JAAFYZ010000041.1"/>
</dbReference>
<dbReference type="Pfam" id="PF01014">
    <property type="entry name" value="Uricase"/>
    <property type="match status" value="2"/>
</dbReference>
<dbReference type="EC" id="1.7.3.3" evidence="5 6"/>
<dbReference type="Proteomes" id="UP000730482">
    <property type="component" value="Unassembled WGS sequence"/>
</dbReference>
<evidence type="ECO:0000256" key="6">
    <source>
        <dbReference type="RuleBase" id="RU004455"/>
    </source>
</evidence>
<dbReference type="Gene3D" id="3.10.270.10">
    <property type="entry name" value="Urate Oxidase"/>
    <property type="match status" value="1"/>
</dbReference>
<evidence type="ECO:0000256" key="1">
    <source>
        <dbReference type="ARBA" id="ARBA00004831"/>
    </source>
</evidence>
<comment type="pathway">
    <text evidence="1 5">Purine metabolism; urate degradation; (S)-allantoin from urate: step 1/3.</text>
</comment>
<reference evidence="7 8" key="1">
    <citation type="submission" date="2020-02" db="EMBL/GenBank/DDBJ databases">
        <title>Acidophilic actinobacteria isolated from forest soil.</title>
        <authorList>
            <person name="Golinska P."/>
        </authorList>
    </citation>
    <scope>NUCLEOTIDE SEQUENCE [LARGE SCALE GENOMIC DNA]</scope>
    <source>
        <strain evidence="7 8">NL8</strain>
    </source>
</reference>
<evidence type="ECO:0000256" key="4">
    <source>
        <dbReference type="ARBA" id="ARBA00023002"/>
    </source>
</evidence>
<comment type="similarity">
    <text evidence="2 5 6">Belongs to the uricase family.</text>
</comment>
<sequence length="287" mass="31968">MSIVLGDNRYGKAENRVVRITKEGPVHQIKDLTVSVALSGDLDATHLTGDNSGVLPTDTMKNTCFAFAQRHGAVEIEDYALLLARHFVDSQPSIAHARVAVAEHPWERIAEGPHSFLRAGGGTRTCTVHYDGTAVWVVSGLKDLTVLNSTDSEFWGYVKDEYTTLVEADDRILATEIHAQWRHTGESGDWGKSYERAKNALLEAFVRTHSRSLQQTLFEMGTRVLEEVPELCEVRLKLPNKHHFRYDTAPFGLDNPNETFLAADRPYGLIEGDVRRDDAPDAGPAWT</sequence>
<organism evidence="7 8">
    <name type="scientific">Catenulispora pinistramenti</name>
    <dbReference type="NCBI Taxonomy" id="2705254"/>
    <lineage>
        <taxon>Bacteria</taxon>
        <taxon>Bacillati</taxon>
        <taxon>Actinomycetota</taxon>
        <taxon>Actinomycetes</taxon>
        <taxon>Catenulisporales</taxon>
        <taxon>Catenulisporaceae</taxon>
        <taxon>Catenulispora</taxon>
    </lineage>
</organism>
<comment type="caution">
    <text evidence="7">The sequence shown here is derived from an EMBL/GenBank/DDBJ whole genome shotgun (WGS) entry which is preliminary data.</text>
</comment>
<dbReference type="EMBL" id="JAAFYZ010000041">
    <property type="protein sequence ID" value="MBS2548119.1"/>
    <property type="molecule type" value="Genomic_DNA"/>
</dbReference>
<evidence type="ECO:0000313" key="7">
    <source>
        <dbReference type="EMBL" id="MBS2548119.1"/>
    </source>
</evidence>
<keyword evidence="4 5" id="KW-0560">Oxidoreductase</keyword>
<evidence type="ECO:0000313" key="8">
    <source>
        <dbReference type="Proteomes" id="UP000730482"/>
    </source>
</evidence>
<protein>
    <recommendedName>
        <fullName evidence="5 6">Uricase</fullName>
        <ecNumber evidence="5 6">1.7.3.3</ecNumber>
    </recommendedName>
    <alternativeName>
        <fullName evidence="5">Urate oxidase</fullName>
    </alternativeName>
</protein>
<dbReference type="PRINTS" id="PR00093">
    <property type="entry name" value="URICASE"/>
</dbReference>
<name>A0ABS5KQ07_9ACTN</name>
<keyword evidence="8" id="KW-1185">Reference proteome</keyword>
<comment type="catalytic activity">
    <reaction evidence="5 6">
        <text>urate + O2 + H2O = 5-hydroxyisourate + H2O2</text>
        <dbReference type="Rhea" id="RHEA:21368"/>
        <dbReference type="ChEBI" id="CHEBI:15377"/>
        <dbReference type="ChEBI" id="CHEBI:15379"/>
        <dbReference type="ChEBI" id="CHEBI:16240"/>
        <dbReference type="ChEBI" id="CHEBI:17775"/>
        <dbReference type="ChEBI" id="CHEBI:18072"/>
        <dbReference type="EC" id="1.7.3.3"/>
    </reaction>
</comment>
<gene>
    <name evidence="7" type="primary">pucL</name>
    <name evidence="7" type="ORF">KGQ19_14725</name>
</gene>
<dbReference type="NCBIfam" id="TIGR03383">
    <property type="entry name" value="urate_oxi"/>
    <property type="match status" value="1"/>
</dbReference>
<dbReference type="PIRSF" id="PIRSF000241">
    <property type="entry name" value="Urate_oxidase"/>
    <property type="match status" value="1"/>
</dbReference>
<dbReference type="InterPro" id="IPR002042">
    <property type="entry name" value="Uricase"/>
</dbReference>
<keyword evidence="3 5" id="KW-0659">Purine metabolism</keyword>
<evidence type="ECO:0000256" key="2">
    <source>
        <dbReference type="ARBA" id="ARBA00009760"/>
    </source>
</evidence>